<dbReference type="EMBL" id="JAHLQN010000001">
    <property type="protein sequence ID" value="MBU5626278.1"/>
    <property type="molecule type" value="Genomic_DNA"/>
</dbReference>
<dbReference type="InterPro" id="IPR052723">
    <property type="entry name" value="Acyl-CoA_thioesterase_PaaI"/>
</dbReference>
<dbReference type="Pfam" id="PF03061">
    <property type="entry name" value="4HBT"/>
    <property type="match status" value="1"/>
</dbReference>
<evidence type="ECO:0000259" key="1">
    <source>
        <dbReference type="Pfam" id="PF03061"/>
    </source>
</evidence>
<comment type="caution">
    <text evidence="2">The sequence shown here is derived from an EMBL/GenBank/DDBJ whole genome shotgun (WGS) entry which is preliminary data.</text>
</comment>
<proteinExistence type="predicted"/>
<dbReference type="InterPro" id="IPR006683">
    <property type="entry name" value="Thioestr_dom"/>
</dbReference>
<dbReference type="PANTHER" id="PTHR42856:SF1">
    <property type="entry name" value="ACYL-COENZYME A THIOESTERASE PAAI"/>
    <property type="match status" value="1"/>
</dbReference>
<dbReference type="CDD" id="cd03443">
    <property type="entry name" value="PaaI_thioesterase"/>
    <property type="match status" value="1"/>
</dbReference>
<evidence type="ECO:0000313" key="2">
    <source>
        <dbReference type="EMBL" id="MBU5626278.1"/>
    </source>
</evidence>
<dbReference type="NCBIfam" id="TIGR00369">
    <property type="entry name" value="unchar_dom_1"/>
    <property type="match status" value="1"/>
</dbReference>
<dbReference type="RefSeq" id="WP_216631784.1">
    <property type="nucleotide sequence ID" value="NZ_JAHLQN010000001.1"/>
</dbReference>
<accession>A0ABS6F889</accession>
<dbReference type="PANTHER" id="PTHR42856">
    <property type="entry name" value="ACYL-COENZYME A THIOESTERASE PAAI"/>
    <property type="match status" value="1"/>
</dbReference>
<feature type="domain" description="Thioesterase" evidence="1">
    <location>
        <begin position="52"/>
        <end position="123"/>
    </location>
</feature>
<organism evidence="2 3">
    <name type="scientific">Dysosmobacter acutus</name>
    <dbReference type="NCBI Taxonomy" id="2841504"/>
    <lineage>
        <taxon>Bacteria</taxon>
        <taxon>Bacillati</taxon>
        <taxon>Bacillota</taxon>
        <taxon>Clostridia</taxon>
        <taxon>Eubacteriales</taxon>
        <taxon>Oscillospiraceae</taxon>
        <taxon>Dysosmobacter</taxon>
    </lineage>
</organism>
<protein>
    <submittedName>
        <fullName evidence="2">PaaI family thioesterase</fullName>
    </submittedName>
</protein>
<dbReference type="Proteomes" id="UP000787672">
    <property type="component" value="Unassembled WGS sequence"/>
</dbReference>
<keyword evidence="3" id="KW-1185">Reference proteome</keyword>
<dbReference type="InterPro" id="IPR003736">
    <property type="entry name" value="PAAI_dom"/>
</dbReference>
<name>A0ABS6F889_9FIRM</name>
<sequence length="136" mass="15050">MDEKEREIRERGEAQCLSNGFMQYNHISLAAVEKDFAAVELTVVPESCNPYGMPHGGAYYTMADTAAGTAARTDGRRYVTQNSNMQFISTVKEGTIRAEATIIHRGRTTCVVRSEVRSSEGKLLVTGDFTFFCLNP</sequence>
<reference evidence="2 3" key="1">
    <citation type="submission" date="2021-06" db="EMBL/GenBank/DDBJ databases">
        <authorList>
            <person name="Sun Q."/>
            <person name="Li D."/>
        </authorList>
    </citation>
    <scope>NUCLEOTIDE SEQUENCE [LARGE SCALE GENOMIC DNA]</scope>
    <source>
        <strain evidence="2 3">MSJ-2</strain>
    </source>
</reference>
<evidence type="ECO:0000313" key="3">
    <source>
        <dbReference type="Proteomes" id="UP000787672"/>
    </source>
</evidence>
<gene>
    <name evidence="2" type="ORF">KQI82_04995</name>
</gene>